<sequence length="185" mass="20911">MSDTEDFNIYVSFALVNEVRTVTMTAFRSVMPQITCGDFHKMVTSQDSSHHTNLISRKALRELLSDHYDAGTPNTIIELATCITETTEVLFKEWVKKLHEQWAVAVPRLCTEALFCKPEEVDVFYPASKALGTARWNQALAQRDMAFEEAKEKALKRAYVGLRLKRGGIWAPSMVIDTCTSKDTS</sequence>
<name>A0A3N4HNL1_ASCIM</name>
<dbReference type="Proteomes" id="UP000275078">
    <property type="component" value="Unassembled WGS sequence"/>
</dbReference>
<keyword evidence="2" id="KW-1185">Reference proteome</keyword>
<evidence type="ECO:0000313" key="2">
    <source>
        <dbReference type="Proteomes" id="UP000275078"/>
    </source>
</evidence>
<reference evidence="1 2" key="1">
    <citation type="journal article" date="2018" name="Nat. Ecol. Evol.">
        <title>Pezizomycetes genomes reveal the molecular basis of ectomycorrhizal truffle lifestyle.</title>
        <authorList>
            <person name="Murat C."/>
            <person name="Payen T."/>
            <person name="Noel B."/>
            <person name="Kuo A."/>
            <person name="Morin E."/>
            <person name="Chen J."/>
            <person name="Kohler A."/>
            <person name="Krizsan K."/>
            <person name="Balestrini R."/>
            <person name="Da Silva C."/>
            <person name="Montanini B."/>
            <person name="Hainaut M."/>
            <person name="Levati E."/>
            <person name="Barry K.W."/>
            <person name="Belfiori B."/>
            <person name="Cichocki N."/>
            <person name="Clum A."/>
            <person name="Dockter R.B."/>
            <person name="Fauchery L."/>
            <person name="Guy J."/>
            <person name="Iotti M."/>
            <person name="Le Tacon F."/>
            <person name="Lindquist E.A."/>
            <person name="Lipzen A."/>
            <person name="Malagnac F."/>
            <person name="Mello A."/>
            <person name="Molinier V."/>
            <person name="Miyauchi S."/>
            <person name="Poulain J."/>
            <person name="Riccioni C."/>
            <person name="Rubini A."/>
            <person name="Sitrit Y."/>
            <person name="Splivallo R."/>
            <person name="Traeger S."/>
            <person name="Wang M."/>
            <person name="Zifcakova L."/>
            <person name="Wipf D."/>
            <person name="Zambonelli A."/>
            <person name="Paolocci F."/>
            <person name="Nowrousian M."/>
            <person name="Ottonello S."/>
            <person name="Baldrian P."/>
            <person name="Spatafora J.W."/>
            <person name="Henrissat B."/>
            <person name="Nagy L.G."/>
            <person name="Aury J.M."/>
            <person name="Wincker P."/>
            <person name="Grigoriev I.V."/>
            <person name="Bonfante P."/>
            <person name="Martin F.M."/>
        </authorList>
    </citation>
    <scope>NUCLEOTIDE SEQUENCE [LARGE SCALE GENOMIC DNA]</scope>
    <source>
        <strain evidence="1 2">RN42</strain>
    </source>
</reference>
<proteinExistence type="predicted"/>
<dbReference type="AlphaFoldDB" id="A0A3N4HNL1"/>
<dbReference type="EMBL" id="ML119814">
    <property type="protein sequence ID" value="RPA73661.1"/>
    <property type="molecule type" value="Genomic_DNA"/>
</dbReference>
<evidence type="ECO:0000313" key="1">
    <source>
        <dbReference type="EMBL" id="RPA73661.1"/>
    </source>
</evidence>
<protein>
    <submittedName>
        <fullName evidence="1">Uncharacterized protein</fullName>
    </submittedName>
</protein>
<gene>
    <name evidence="1" type="ORF">BJ508DRAFT_313626</name>
</gene>
<organism evidence="1 2">
    <name type="scientific">Ascobolus immersus RN42</name>
    <dbReference type="NCBI Taxonomy" id="1160509"/>
    <lineage>
        <taxon>Eukaryota</taxon>
        <taxon>Fungi</taxon>
        <taxon>Dikarya</taxon>
        <taxon>Ascomycota</taxon>
        <taxon>Pezizomycotina</taxon>
        <taxon>Pezizomycetes</taxon>
        <taxon>Pezizales</taxon>
        <taxon>Ascobolaceae</taxon>
        <taxon>Ascobolus</taxon>
    </lineage>
</organism>
<accession>A0A3N4HNL1</accession>